<evidence type="ECO:0000313" key="3">
    <source>
        <dbReference type="Proteomes" id="UP001177140"/>
    </source>
</evidence>
<sequence>MATNFRVLITTLLLLSIVLCSISVADAYRPGDIVPMSKMGQYHSQRTVWHDMIGRQCPVFGVNREVLVPLAKPTGYTGADPYK</sequence>
<evidence type="ECO:0000256" key="1">
    <source>
        <dbReference type="SAM" id="SignalP"/>
    </source>
</evidence>
<reference evidence="2" key="1">
    <citation type="submission" date="2022-03" db="EMBL/GenBank/DDBJ databases">
        <title>A functionally conserved STORR gene fusion in Papaver species that diverged 16.8 million years ago.</title>
        <authorList>
            <person name="Catania T."/>
        </authorList>
    </citation>
    <scope>NUCLEOTIDE SEQUENCE</scope>
    <source>
        <strain evidence="2">S-191538</strain>
    </source>
</reference>
<protein>
    <submittedName>
        <fullName evidence="2">Uncharacterized protein</fullName>
    </submittedName>
</protein>
<feature type="chain" id="PRO_5041293422" evidence="1">
    <location>
        <begin position="28"/>
        <end position="83"/>
    </location>
</feature>
<dbReference type="Proteomes" id="UP001177140">
    <property type="component" value="Unassembled WGS sequence"/>
</dbReference>
<keyword evidence="3" id="KW-1185">Reference proteome</keyword>
<keyword evidence="1" id="KW-0732">Signal</keyword>
<feature type="non-terminal residue" evidence="2">
    <location>
        <position position="1"/>
    </location>
</feature>
<dbReference type="EMBL" id="JAJJMA010327358">
    <property type="protein sequence ID" value="MCL7050390.1"/>
    <property type="molecule type" value="Genomic_DNA"/>
</dbReference>
<comment type="caution">
    <text evidence="2">The sequence shown here is derived from an EMBL/GenBank/DDBJ whole genome shotgun (WGS) entry which is preliminary data.</text>
</comment>
<feature type="signal peptide" evidence="1">
    <location>
        <begin position="1"/>
        <end position="27"/>
    </location>
</feature>
<gene>
    <name evidence="2" type="ORF">MKW94_009283</name>
</gene>
<dbReference type="PANTHER" id="PTHR36768">
    <property type="entry name" value="ATP-DEPENDENT HELICASE/DEOXYRIBONUCLEASE SUBUNIT B"/>
    <property type="match status" value="1"/>
</dbReference>
<dbReference type="AlphaFoldDB" id="A0AA41VZG3"/>
<evidence type="ECO:0000313" key="2">
    <source>
        <dbReference type="EMBL" id="MCL7050390.1"/>
    </source>
</evidence>
<proteinExistence type="predicted"/>
<dbReference type="PANTHER" id="PTHR36768:SF1">
    <property type="entry name" value="ATP-DEPENDENT HELICASE_DEOXYRIBONUCLEASE SUBUNIT B"/>
    <property type="match status" value="1"/>
</dbReference>
<accession>A0AA41VZG3</accession>
<name>A0AA41VZG3_PAPNU</name>
<organism evidence="2 3">
    <name type="scientific">Papaver nudicaule</name>
    <name type="common">Iceland poppy</name>
    <dbReference type="NCBI Taxonomy" id="74823"/>
    <lineage>
        <taxon>Eukaryota</taxon>
        <taxon>Viridiplantae</taxon>
        <taxon>Streptophyta</taxon>
        <taxon>Embryophyta</taxon>
        <taxon>Tracheophyta</taxon>
        <taxon>Spermatophyta</taxon>
        <taxon>Magnoliopsida</taxon>
        <taxon>Ranunculales</taxon>
        <taxon>Papaveraceae</taxon>
        <taxon>Papaveroideae</taxon>
        <taxon>Papaver</taxon>
    </lineage>
</organism>